<dbReference type="RefSeq" id="WP_390298013.1">
    <property type="nucleotide sequence ID" value="NZ_JBHSFU010000009.1"/>
</dbReference>
<evidence type="ECO:0000313" key="2">
    <source>
        <dbReference type="EMBL" id="MFC4559579.1"/>
    </source>
</evidence>
<evidence type="ECO:0000256" key="1">
    <source>
        <dbReference type="SAM" id="Coils"/>
    </source>
</evidence>
<keyword evidence="3" id="KW-1185">Reference proteome</keyword>
<dbReference type="EMBL" id="JBHSFU010000009">
    <property type="protein sequence ID" value="MFC4559579.1"/>
    <property type="molecule type" value="Genomic_DNA"/>
</dbReference>
<accession>A0ABV9DP19</accession>
<dbReference type="Proteomes" id="UP001595989">
    <property type="component" value="Unassembled WGS sequence"/>
</dbReference>
<comment type="caution">
    <text evidence="2">The sequence shown here is derived from an EMBL/GenBank/DDBJ whole genome shotgun (WGS) entry which is preliminary data.</text>
</comment>
<feature type="coiled-coil region" evidence="1">
    <location>
        <begin position="8"/>
        <end position="84"/>
    </location>
</feature>
<gene>
    <name evidence="2" type="ORF">ACFO3D_15380</name>
</gene>
<proteinExistence type="predicted"/>
<protein>
    <recommendedName>
        <fullName evidence="4">DUF2524 family protein</fullName>
    </recommendedName>
</protein>
<reference evidence="3" key="1">
    <citation type="journal article" date="2019" name="Int. J. Syst. Evol. Microbiol.">
        <title>The Global Catalogue of Microorganisms (GCM) 10K type strain sequencing project: providing services to taxonomists for standard genome sequencing and annotation.</title>
        <authorList>
            <consortium name="The Broad Institute Genomics Platform"/>
            <consortium name="The Broad Institute Genome Sequencing Center for Infectious Disease"/>
            <person name="Wu L."/>
            <person name="Ma J."/>
        </authorList>
    </citation>
    <scope>NUCLEOTIDE SEQUENCE [LARGE SCALE GENOMIC DNA]</scope>
    <source>
        <strain evidence="3">CGMCC 4.7426</strain>
    </source>
</reference>
<evidence type="ECO:0008006" key="4">
    <source>
        <dbReference type="Google" id="ProtNLM"/>
    </source>
</evidence>
<sequence length="84" mass="9579">MHSSKDDIESVREYLDNARLAIERAQADQNGRTDAQKQMKLAEEILSEAKRNPAINNEGNAHELQRAADLLRLLEETNQAINRH</sequence>
<evidence type="ECO:0000313" key="3">
    <source>
        <dbReference type="Proteomes" id="UP001595989"/>
    </source>
</evidence>
<organism evidence="2 3">
    <name type="scientific">Virgibacillus kekensis</name>
    <dbReference type="NCBI Taxonomy" id="202261"/>
    <lineage>
        <taxon>Bacteria</taxon>
        <taxon>Bacillati</taxon>
        <taxon>Bacillota</taxon>
        <taxon>Bacilli</taxon>
        <taxon>Bacillales</taxon>
        <taxon>Bacillaceae</taxon>
        <taxon>Virgibacillus</taxon>
    </lineage>
</organism>
<keyword evidence="1" id="KW-0175">Coiled coil</keyword>
<name>A0ABV9DP19_9BACI</name>